<accession>A0A6P2CM31</accession>
<evidence type="ECO:0000256" key="9">
    <source>
        <dbReference type="RuleBase" id="RU362122"/>
    </source>
</evidence>
<comment type="similarity">
    <text evidence="2 9">Belongs to the branched chain amino acid transporter family.</text>
</comment>
<keyword evidence="11" id="KW-1185">Reference proteome</keyword>
<evidence type="ECO:0000256" key="6">
    <source>
        <dbReference type="ARBA" id="ARBA00022970"/>
    </source>
</evidence>
<dbReference type="PANTHER" id="PTHR30588:SF0">
    <property type="entry name" value="BRANCHED-CHAIN AMINO ACID PERMEASE BRNQ"/>
    <property type="match status" value="1"/>
</dbReference>
<gene>
    <name evidence="10" type="primary">brnQ</name>
    <name evidence="10" type="ORF">ESZ47_02680</name>
</gene>
<dbReference type="GO" id="GO:0015820">
    <property type="term" value="P:L-leucine transport"/>
    <property type="evidence" value="ECO:0007669"/>
    <property type="project" value="TreeGrafter"/>
</dbReference>
<feature type="transmembrane region" description="Helical" evidence="9">
    <location>
        <begin position="41"/>
        <end position="61"/>
    </location>
</feature>
<comment type="function">
    <text evidence="9">Component of the transport system for branched-chain amino acids.</text>
</comment>
<evidence type="ECO:0000313" key="10">
    <source>
        <dbReference type="EMBL" id="TYC47055.1"/>
    </source>
</evidence>
<feature type="transmembrane region" description="Helical" evidence="9">
    <location>
        <begin position="81"/>
        <end position="99"/>
    </location>
</feature>
<feature type="transmembrane region" description="Helical" evidence="9">
    <location>
        <begin position="348"/>
        <end position="369"/>
    </location>
</feature>
<comment type="caution">
    <text evidence="10">The sequence shown here is derived from an EMBL/GenBank/DDBJ whole genome shotgun (WGS) entry which is preliminary data.</text>
</comment>
<evidence type="ECO:0000256" key="2">
    <source>
        <dbReference type="ARBA" id="ARBA00008540"/>
    </source>
</evidence>
<comment type="subcellular location">
    <subcellularLocation>
        <location evidence="1 9">Cell membrane</location>
        <topology evidence="1 9">Multi-pass membrane protein</topology>
    </subcellularLocation>
</comment>
<feature type="transmembrane region" description="Helical" evidence="9">
    <location>
        <begin position="381"/>
        <end position="405"/>
    </location>
</feature>
<evidence type="ECO:0000256" key="1">
    <source>
        <dbReference type="ARBA" id="ARBA00004651"/>
    </source>
</evidence>
<feature type="transmembrane region" description="Helical" evidence="9">
    <location>
        <begin position="153"/>
        <end position="171"/>
    </location>
</feature>
<dbReference type="GO" id="GO:0015818">
    <property type="term" value="P:isoleucine transport"/>
    <property type="evidence" value="ECO:0007669"/>
    <property type="project" value="TreeGrafter"/>
</dbReference>
<evidence type="ECO:0000256" key="7">
    <source>
        <dbReference type="ARBA" id="ARBA00022989"/>
    </source>
</evidence>
<dbReference type="GO" id="GO:0015190">
    <property type="term" value="F:L-leucine transmembrane transporter activity"/>
    <property type="evidence" value="ECO:0007669"/>
    <property type="project" value="TreeGrafter"/>
</dbReference>
<dbReference type="GO" id="GO:0005886">
    <property type="term" value="C:plasma membrane"/>
    <property type="evidence" value="ECO:0007669"/>
    <property type="project" value="UniProtKB-SubCell"/>
</dbReference>
<proteinExistence type="inferred from homology"/>
<feature type="transmembrane region" description="Helical" evidence="9">
    <location>
        <begin position="322"/>
        <end position="342"/>
    </location>
</feature>
<protein>
    <recommendedName>
        <fullName evidence="9">Branched-chain amino acid transport system carrier protein</fullName>
    </recommendedName>
</protein>
<evidence type="ECO:0000313" key="11">
    <source>
        <dbReference type="Proteomes" id="UP000442244"/>
    </source>
</evidence>
<evidence type="ECO:0000256" key="5">
    <source>
        <dbReference type="ARBA" id="ARBA00022692"/>
    </source>
</evidence>
<dbReference type="OrthoDB" id="9783920at2"/>
<keyword evidence="8 9" id="KW-0472">Membrane</keyword>
<keyword evidence="3 9" id="KW-0813">Transport</keyword>
<reference evidence="10 11" key="1">
    <citation type="submission" date="2019-01" db="EMBL/GenBank/DDBJ databases">
        <title>Leuconostoc litchii sp. nov., a novel lactic acid bacterium isolated from lychee.</title>
        <authorList>
            <person name="Wang L.-T."/>
        </authorList>
    </citation>
    <scope>NUCLEOTIDE SEQUENCE [LARGE SCALE GENOMIC DNA]</scope>
    <source>
        <strain evidence="10 11">MB7</strain>
    </source>
</reference>
<dbReference type="NCBIfam" id="TIGR00796">
    <property type="entry name" value="livcs"/>
    <property type="match status" value="1"/>
</dbReference>
<dbReference type="GO" id="GO:0015188">
    <property type="term" value="F:L-isoleucine transmembrane transporter activity"/>
    <property type="evidence" value="ECO:0007669"/>
    <property type="project" value="TreeGrafter"/>
</dbReference>
<evidence type="ECO:0000256" key="3">
    <source>
        <dbReference type="ARBA" id="ARBA00022448"/>
    </source>
</evidence>
<keyword evidence="6 9" id="KW-0029">Amino-acid transport</keyword>
<dbReference type="InterPro" id="IPR004685">
    <property type="entry name" value="Brnchd-chn_aa_trnsp_Livcs"/>
</dbReference>
<dbReference type="RefSeq" id="WP_148604494.1">
    <property type="nucleotide sequence ID" value="NZ_SDGY01000001.1"/>
</dbReference>
<feature type="transmembrane region" description="Helical" evidence="9">
    <location>
        <begin position="197"/>
        <end position="217"/>
    </location>
</feature>
<keyword evidence="7 9" id="KW-1133">Transmembrane helix</keyword>
<feature type="transmembrane region" description="Helical" evidence="9">
    <location>
        <begin position="119"/>
        <end position="141"/>
    </location>
</feature>
<feature type="transmembrane region" description="Helical" evidence="9">
    <location>
        <begin position="237"/>
        <end position="258"/>
    </location>
</feature>
<keyword evidence="4" id="KW-1003">Cell membrane</keyword>
<sequence length="465" mass="50821">MTTKLNIKKSLLLSSLIFGMFFGAGNLIFPVHLGQLAGNQWISATVAFLLSATVIPLMALISLSQTQSTGIYDLAKPLGKVFAIFFLITVHVSLGPMIATPRTATVAYSLSFAQWLPNSWQLAGQITFSAIFFSVVYFLGSREQHLTKYIGKYLNPIFIILLGLIFILAIFKPMGGFDHAAQQMYQTKAFSSAFLEGYNTVDAIAALAFGITIVRAIETMGFNKRQDIARITAQTGIIAIAGIAFVYVGLIILGATSLAHFNLSENGTIALMQITNHYLGTFGGAFLAVMGTLAVLTTAIGLTASFAQDFNHIFPKISYKNWLLITIVMSFISANFGLNNIIAWGLPILLFLYPIAITLILLGLLSPLFEKSSIVYWPTMLFVLIPAIMDGIANAPFAASFKYFIGYHDTKGVLHFGAYQSIVPFASIGFGWIIPGFFGFIIGMLVYKIIKRKNKLKQSQLNVTI</sequence>
<dbReference type="PANTHER" id="PTHR30588">
    <property type="entry name" value="BRANCHED-CHAIN AMINO ACID TRANSPORT SYSTEM 2 CARRIER PROTEIN"/>
    <property type="match status" value="1"/>
</dbReference>
<evidence type="ECO:0000256" key="4">
    <source>
        <dbReference type="ARBA" id="ARBA00022475"/>
    </source>
</evidence>
<evidence type="ECO:0000256" key="8">
    <source>
        <dbReference type="ARBA" id="ARBA00023136"/>
    </source>
</evidence>
<name>A0A6P2CM31_9LACO</name>
<organism evidence="10 11">
    <name type="scientific">Leuconostoc litchii</name>
    <dbReference type="NCBI Taxonomy" id="1981069"/>
    <lineage>
        <taxon>Bacteria</taxon>
        <taxon>Bacillati</taxon>
        <taxon>Bacillota</taxon>
        <taxon>Bacilli</taxon>
        <taxon>Lactobacillales</taxon>
        <taxon>Lactobacillaceae</taxon>
        <taxon>Leuconostoc</taxon>
    </lineage>
</organism>
<dbReference type="GO" id="GO:0005304">
    <property type="term" value="F:L-valine transmembrane transporter activity"/>
    <property type="evidence" value="ECO:0007669"/>
    <property type="project" value="TreeGrafter"/>
</dbReference>
<feature type="transmembrane region" description="Helical" evidence="9">
    <location>
        <begin position="425"/>
        <end position="447"/>
    </location>
</feature>
<dbReference type="Pfam" id="PF05525">
    <property type="entry name" value="Branch_AA_trans"/>
    <property type="match status" value="1"/>
</dbReference>
<keyword evidence="5 9" id="KW-0812">Transmembrane</keyword>
<feature type="transmembrane region" description="Helical" evidence="9">
    <location>
        <begin position="278"/>
        <end position="302"/>
    </location>
</feature>
<dbReference type="Proteomes" id="UP000442244">
    <property type="component" value="Unassembled WGS sequence"/>
</dbReference>
<dbReference type="EMBL" id="SDGY01000001">
    <property type="protein sequence ID" value="TYC47055.1"/>
    <property type="molecule type" value="Genomic_DNA"/>
</dbReference>
<feature type="transmembrane region" description="Helical" evidence="9">
    <location>
        <begin position="12"/>
        <end position="29"/>
    </location>
</feature>
<dbReference type="AlphaFoldDB" id="A0A6P2CM31"/>